<evidence type="ECO:0000256" key="2">
    <source>
        <dbReference type="SAM" id="SignalP"/>
    </source>
</evidence>
<feature type="signal peptide" evidence="2">
    <location>
        <begin position="1"/>
        <end position="15"/>
    </location>
</feature>
<keyword evidence="1" id="KW-0472">Membrane</keyword>
<feature type="non-terminal residue" evidence="3">
    <location>
        <position position="1"/>
    </location>
</feature>
<evidence type="ECO:0000256" key="1">
    <source>
        <dbReference type="SAM" id="Phobius"/>
    </source>
</evidence>
<name>A0A8J5MW94_HOMAM</name>
<organism evidence="3 4">
    <name type="scientific">Homarus americanus</name>
    <name type="common">American lobster</name>
    <dbReference type="NCBI Taxonomy" id="6706"/>
    <lineage>
        <taxon>Eukaryota</taxon>
        <taxon>Metazoa</taxon>
        <taxon>Ecdysozoa</taxon>
        <taxon>Arthropoda</taxon>
        <taxon>Crustacea</taxon>
        <taxon>Multicrustacea</taxon>
        <taxon>Malacostraca</taxon>
        <taxon>Eumalacostraca</taxon>
        <taxon>Eucarida</taxon>
        <taxon>Decapoda</taxon>
        <taxon>Pleocyemata</taxon>
        <taxon>Astacidea</taxon>
        <taxon>Nephropoidea</taxon>
        <taxon>Nephropidae</taxon>
        <taxon>Homarus</taxon>
    </lineage>
</organism>
<dbReference type="Proteomes" id="UP000747542">
    <property type="component" value="Unassembled WGS sequence"/>
</dbReference>
<gene>
    <name evidence="3" type="ORF">Hamer_G011904</name>
</gene>
<evidence type="ECO:0000313" key="4">
    <source>
        <dbReference type="Proteomes" id="UP000747542"/>
    </source>
</evidence>
<feature type="transmembrane region" description="Helical" evidence="1">
    <location>
        <begin position="57"/>
        <end position="77"/>
    </location>
</feature>
<dbReference type="EMBL" id="JAHLQT010023139">
    <property type="protein sequence ID" value="KAG7165981.1"/>
    <property type="molecule type" value="Genomic_DNA"/>
</dbReference>
<keyword evidence="1" id="KW-0812">Transmembrane</keyword>
<reference evidence="3" key="1">
    <citation type="journal article" date="2021" name="Sci. Adv.">
        <title>The American lobster genome reveals insights on longevity, neural, and immune adaptations.</title>
        <authorList>
            <person name="Polinski J.M."/>
            <person name="Zimin A.V."/>
            <person name="Clark K.F."/>
            <person name="Kohn A.B."/>
            <person name="Sadowski N."/>
            <person name="Timp W."/>
            <person name="Ptitsyn A."/>
            <person name="Khanna P."/>
            <person name="Romanova D.Y."/>
            <person name="Williams P."/>
            <person name="Greenwood S.J."/>
            <person name="Moroz L.L."/>
            <person name="Walt D.R."/>
            <person name="Bodnar A.G."/>
        </authorList>
    </citation>
    <scope>NUCLEOTIDE SEQUENCE</scope>
    <source>
        <strain evidence="3">GMGI-L3</strain>
    </source>
</reference>
<keyword evidence="4" id="KW-1185">Reference proteome</keyword>
<comment type="caution">
    <text evidence="3">The sequence shown here is derived from an EMBL/GenBank/DDBJ whole genome shotgun (WGS) entry which is preliminary data.</text>
</comment>
<protein>
    <submittedName>
        <fullName evidence="3">Uncharacterized protein</fullName>
    </submittedName>
</protein>
<accession>A0A8J5MW94</accession>
<keyword evidence="1" id="KW-1133">Transmembrane helix</keyword>
<dbReference type="AlphaFoldDB" id="A0A8J5MW94"/>
<evidence type="ECO:0000313" key="3">
    <source>
        <dbReference type="EMBL" id="KAG7165981.1"/>
    </source>
</evidence>
<keyword evidence="2" id="KW-0732">Signal</keyword>
<proteinExistence type="predicted"/>
<sequence length="131" mass="13912">LLSVLLLVALQQVTADDKVTVAPDTDDAPDISLATLSNPLEGITLPDNVLSIGFESVGVFLLLAGLVAFIAYVVLGIDKTVATAYSYSAPTASNTQYTSSGGRYTDPASGYTQEETYNFHRNIEEAASKYQ</sequence>
<feature type="chain" id="PRO_5035159787" evidence="2">
    <location>
        <begin position="16"/>
        <end position="131"/>
    </location>
</feature>